<dbReference type="GO" id="GO:0099518">
    <property type="term" value="P:vesicle cytoskeletal trafficking"/>
    <property type="evidence" value="ECO:0007669"/>
    <property type="project" value="TreeGrafter"/>
</dbReference>
<dbReference type="PANTHER" id="PTHR16797">
    <property type="entry name" value="FACTOR VIII-ASSOCIATED GENE 1"/>
    <property type="match status" value="1"/>
</dbReference>
<dbReference type="PANTHER" id="PTHR16797:SF4">
    <property type="entry name" value="40-KDA HUNTINGTIN-ASSOCIATED PROTEIN"/>
    <property type="match status" value="1"/>
</dbReference>
<dbReference type="Pfam" id="PF14938">
    <property type="entry name" value="SNAP"/>
    <property type="match status" value="1"/>
</dbReference>
<proteinExistence type="predicted"/>
<accession>A0A3M7QBI9</accession>
<evidence type="ECO:0000313" key="1">
    <source>
        <dbReference type="EMBL" id="RNA08524.1"/>
    </source>
</evidence>
<dbReference type="GO" id="GO:0005769">
    <property type="term" value="C:early endosome"/>
    <property type="evidence" value="ECO:0007669"/>
    <property type="project" value="TreeGrafter"/>
</dbReference>
<organism evidence="1 2">
    <name type="scientific">Brachionus plicatilis</name>
    <name type="common">Marine rotifer</name>
    <name type="synonym">Brachionus muelleri</name>
    <dbReference type="NCBI Taxonomy" id="10195"/>
    <lineage>
        <taxon>Eukaryota</taxon>
        <taxon>Metazoa</taxon>
        <taxon>Spiralia</taxon>
        <taxon>Gnathifera</taxon>
        <taxon>Rotifera</taxon>
        <taxon>Eurotatoria</taxon>
        <taxon>Monogononta</taxon>
        <taxon>Pseudotrocha</taxon>
        <taxon>Ploima</taxon>
        <taxon>Brachionidae</taxon>
        <taxon>Brachionus</taxon>
    </lineage>
</organism>
<dbReference type="OrthoDB" id="10249246at2759"/>
<dbReference type="STRING" id="10195.A0A3M7QBI9"/>
<reference evidence="1 2" key="1">
    <citation type="journal article" date="2018" name="Sci. Rep.">
        <title>Genomic signatures of local adaptation to the degree of environmental predictability in rotifers.</title>
        <authorList>
            <person name="Franch-Gras L."/>
            <person name="Hahn C."/>
            <person name="Garcia-Roger E.M."/>
            <person name="Carmona M.J."/>
            <person name="Serra M."/>
            <person name="Gomez A."/>
        </authorList>
    </citation>
    <scope>NUCLEOTIDE SEQUENCE [LARGE SCALE GENOMIC DNA]</scope>
    <source>
        <strain evidence="1">HYR1</strain>
    </source>
</reference>
<dbReference type="Proteomes" id="UP000276133">
    <property type="component" value="Unassembled WGS sequence"/>
</dbReference>
<gene>
    <name evidence="1" type="ORF">BpHYR1_050484</name>
</gene>
<dbReference type="InterPro" id="IPR011990">
    <property type="entry name" value="TPR-like_helical_dom_sf"/>
</dbReference>
<dbReference type="AlphaFoldDB" id="A0A3M7QBI9"/>
<dbReference type="InterPro" id="IPR039494">
    <property type="entry name" value="F8A"/>
</dbReference>
<keyword evidence="2" id="KW-1185">Reference proteome</keyword>
<protein>
    <submittedName>
        <fullName evidence="1">Factor VIII intron 22-like</fullName>
    </submittedName>
</protein>
<evidence type="ECO:0000313" key="2">
    <source>
        <dbReference type="Proteomes" id="UP000276133"/>
    </source>
</evidence>
<name>A0A3M7QBI9_BRAPC</name>
<dbReference type="SUPFAM" id="SSF48452">
    <property type="entry name" value="TPR-like"/>
    <property type="match status" value="1"/>
</dbReference>
<sequence length="346" mass="38939">MDVHYDYNLAFKSISEKLKKKFLRKPNVSDAIDEYTALSKQLDSEESFSLSAACWQQVAKCYHSVGNVVSESAALQNAAKNYLHSETATTIESNNITFNEDLLSVISTYDEAIKLHCDQNERVLSAKLCLELADILAVKYEKYFESIPYYERAISLSVNSESSQQLQVALIQLKLAAIKVFTCDYLSALKIYTEITNSISNMNLLSSSRSSSFRGSDLTGLNQIFAKPQGLSARLLTEADISKLLLLIYSNPTKLQPEQKQTLEVYSSFQTLSNSAANYLPVICLNRNIFILLQSFVMACQSNDVKLLHTLQTELWPQLSDVQNYLLNMIIDQMVNSSYTDDLLSQ</sequence>
<dbReference type="Gene3D" id="1.25.40.10">
    <property type="entry name" value="Tetratricopeptide repeat domain"/>
    <property type="match status" value="1"/>
</dbReference>
<comment type="caution">
    <text evidence="1">The sequence shown here is derived from an EMBL/GenBank/DDBJ whole genome shotgun (WGS) entry which is preliminary data.</text>
</comment>
<dbReference type="EMBL" id="REGN01006712">
    <property type="protein sequence ID" value="RNA08524.1"/>
    <property type="molecule type" value="Genomic_DNA"/>
</dbReference>